<protein>
    <submittedName>
        <fullName evidence="2">Type IV pilus assembly protein PilM</fullName>
    </submittedName>
</protein>
<organism evidence="2 3">
    <name type="scientific">Agarivorans aestuarii</name>
    <dbReference type="NCBI Taxonomy" id="1563703"/>
    <lineage>
        <taxon>Bacteria</taxon>
        <taxon>Pseudomonadati</taxon>
        <taxon>Pseudomonadota</taxon>
        <taxon>Gammaproteobacteria</taxon>
        <taxon>Alteromonadales</taxon>
        <taxon>Alteromonadaceae</taxon>
        <taxon>Agarivorans</taxon>
    </lineage>
</organism>
<dbReference type="InterPro" id="IPR050696">
    <property type="entry name" value="FtsA/MreB"/>
</dbReference>
<dbReference type="SMART" id="SM00842">
    <property type="entry name" value="FtsA"/>
    <property type="match status" value="1"/>
</dbReference>
<accession>A0ABU7GA77</accession>
<name>A0ABU7GA77_9ALTE</name>
<dbReference type="Gene3D" id="3.30.420.40">
    <property type="match status" value="2"/>
</dbReference>
<dbReference type="SUPFAM" id="SSF53067">
    <property type="entry name" value="Actin-like ATPase domain"/>
    <property type="match status" value="1"/>
</dbReference>
<sequence>MVLGIGKKTSTALLGIDFGSSTIKGLLLSRSSKGLKVESVAEVETPVGALVDNQVVSPEEITESLRELRRKLPSRNRQVATAVAGSHVITKVIYMDSSLSELELETQVELEAENSIPFPIDEISLDFEVLGINESEPNRNNVLLSAARTEAVSIRAEVLANADFEPKIVDVESHALGRAWNFVLNQQDEELDENKIIGLVDIGETTLNFAILDKGEVVYNRAQNFGGAQYTQQIASFYSLSIEEAKEMKVSGRLPENYEIDVFAQFVSGVIQNVRRQVSLFLSSSGYKSLDAIAVSGGSALSDELVFQMQTDLEMPVIKAQPFNECLFDRSIDREQLRQEGGKYMVALGLALRSFDNV</sequence>
<comment type="caution">
    <text evidence="2">The sequence shown here is derived from an EMBL/GenBank/DDBJ whole genome shotgun (WGS) entry which is preliminary data.</text>
</comment>
<dbReference type="Gene3D" id="3.30.1490.300">
    <property type="match status" value="1"/>
</dbReference>
<dbReference type="InterPro" id="IPR005883">
    <property type="entry name" value="PilM"/>
</dbReference>
<reference evidence="3" key="1">
    <citation type="submission" date="2023-07" db="EMBL/GenBank/DDBJ databases">
        <title>Draft genome sequence of Agarivorans aestuarii strain ZMCS4, a CAZymes producing bacteria isolated from the marine brown algae Clodostephus spongiosus.</title>
        <authorList>
            <person name="Lorente B."/>
            <person name="Cabral C."/>
            <person name="Frias J."/>
            <person name="Faria J."/>
            <person name="Toubarro D."/>
        </authorList>
    </citation>
    <scope>NUCLEOTIDE SEQUENCE [LARGE SCALE GENOMIC DNA]</scope>
    <source>
        <strain evidence="3">ZMCS4</strain>
    </source>
</reference>
<keyword evidence="3" id="KW-1185">Reference proteome</keyword>
<dbReference type="PANTHER" id="PTHR32432:SF3">
    <property type="entry name" value="ETHANOLAMINE UTILIZATION PROTEIN EUTJ"/>
    <property type="match status" value="1"/>
</dbReference>
<evidence type="ECO:0000313" key="2">
    <source>
        <dbReference type="EMBL" id="MEE1676317.1"/>
    </source>
</evidence>
<feature type="domain" description="SHS2" evidence="1">
    <location>
        <begin position="13"/>
        <end position="180"/>
    </location>
</feature>
<dbReference type="EMBL" id="JAYDYW010000021">
    <property type="protein sequence ID" value="MEE1676317.1"/>
    <property type="molecule type" value="Genomic_DNA"/>
</dbReference>
<reference evidence="2 3" key="2">
    <citation type="submission" date="2023-12" db="EMBL/GenBank/DDBJ databases">
        <authorList>
            <consortium name="Cladostephus spongiosus"/>
            <person name="Lorente B."/>
            <person name="Cabral C."/>
            <person name="Frias J."/>
            <person name="Faria J."/>
            <person name="Toubarro D."/>
        </authorList>
    </citation>
    <scope>NUCLEOTIDE SEQUENCE [LARGE SCALE GENOMIC DNA]</scope>
    <source>
        <strain evidence="2 3">ZMCS4</strain>
    </source>
</reference>
<dbReference type="PANTHER" id="PTHR32432">
    <property type="entry name" value="CELL DIVISION PROTEIN FTSA-RELATED"/>
    <property type="match status" value="1"/>
</dbReference>
<dbReference type="InterPro" id="IPR043129">
    <property type="entry name" value="ATPase_NBD"/>
</dbReference>
<dbReference type="RefSeq" id="WP_163135263.1">
    <property type="nucleotide sequence ID" value="NZ_JAYDYW010000021.1"/>
</dbReference>
<dbReference type="PIRSF" id="PIRSF019169">
    <property type="entry name" value="PilM"/>
    <property type="match status" value="1"/>
</dbReference>
<dbReference type="Pfam" id="PF11104">
    <property type="entry name" value="PilM_2"/>
    <property type="match status" value="1"/>
</dbReference>
<dbReference type="CDD" id="cd24049">
    <property type="entry name" value="ASKHA_NBD_PilM"/>
    <property type="match status" value="1"/>
</dbReference>
<proteinExistence type="predicted"/>
<dbReference type="InterPro" id="IPR003494">
    <property type="entry name" value="SHS2_FtsA"/>
</dbReference>
<evidence type="ECO:0000313" key="3">
    <source>
        <dbReference type="Proteomes" id="UP001310248"/>
    </source>
</evidence>
<dbReference type="Proteomes" id="UP001310248">
    <property type="component" value="Unassembled WGS sequence"/>
</dbReference>
<gene>
    <name evidence="2" type="primary">pilM</name>
    <name evidence="2" type="ORF">SNR37_001927</name>
</gene>
<evidence type="ECO:0000259" key="1">
    <source>
        <dbReference type="SMART" id="SM00842"/>
    </source>
</evidence>
<dbReference type="NCBIfam" id="TIGR01175">
    <property type="entry name" value="pilM"/>
    <property type="match status" value="1"/>
</dbReference>